<dbReference type="EMBL" id="ABDG02000025">
    <property type="protein sequence ID" value="EHK43938.1"/>
    <property type="molecule type" value="Genomic_DNA"/>
</dbReference>
<evidence type="ECO:0000313" key="1">
    <source>
        <dbReference type="EMBL" id="EHK43938.1"/>
    </source>
</evidence>
<protein>
    <submittedName>
        <fullName evidence="1">Uncharacterized protein</fullName>
    </submittedName>
</protein>
<gene>
    <name evidence="1" type="ORF">TRIATDRAFT_300312</name>
</gene>
<keyword evidence="2" id="KW-1185">Reference proteome</keyword>
<name>G9NZN8_HYPAI</name>
<organism evidence="1 2">
    <name type="scientific">Hypocrea atroviridis (strain ATCC 20476 / IMI 206040)</name>
    <name type="common">Trichoderma atroviride</name>
    <dbReference type="NCBI Taxonomy" id="452589"/>
    <lineage>
        <taxon>Eukaryota</taxon>
        <taxon>Fungi</taxon>
        <taxon>Dikarya</taxon>
        <taxon>Ascomycota</taxon>
        <taxon>Pezizomycotina</taxon>
        <taxon>Sordariomycetes</taxon>
        <taxon>Hypocreomycetidae</taxon>
        <taxon>Hypocreales</taxon>
        <taxon>Hypocreaceae</taxon>
        <taxon>Trichoderma</taxon>
    </lineage>
</organism>
<proteinExistence type="predicted"/>
<dbReference type="AlphaFoldDB" id="G9NZN8"/>
<dbReference type="HOGENOM" id="CLU_2740355_0_0_1"/>
<evidence type="ECO:0000313" key="2">
    <source>
        <dbReference type="Proteomes" id="UP000005426"/>
    </source>
</evidence>
<dbReference type="Proteomes" id="UP000005426">
    <property type="component" value="Unassembled WGS sequence"/>
</dbReference>
<comment type="caution">
    <text evidence="1">The sequence shown here is derived from an EMBL/GenBank/DDBJ whole genome shotgun (WGS) entry which is preliminary data.</text>
</comment>
<accession>G9NZN8</accession>
<sequence>MKLLPRISAQDQSGTQPFKELFVAHRLRRTSPPRVQNPYYTGSRWVWIGPVLQRQPLVCENPDYYVPGEWP</sequence>
<reference evidence="1 2" key="1">
    <citation type="journal article" date="2011" name="Genome Biol.">
        <title>Comparative genome sequence analysis underscores mycoparasitism as the ancestral life style of Trichoderma.</title>
        <authorList>
            <person name="Kubicek C.P."/>
            <person name="Herrera-Estrella A."/>
            <person name="Seidl-Seiboth V."/>
            <person name="Martinez D.A."/>
            <person name="Druzhinina I.S."/>
            <person name="Thon M."/>
            <person name="Zeilinger S."/>
            <person name="Casas-Flores S."/>
            <person name="Horwitz B.A."/>
            <person name="Mukherjee P.K."/>
            <person name="Mukherjee M."/>
            <person name="Kredics L."/>
            <person name="Alcaraz L.D."/>
            <person name="Aerts A."/>
            <person name="Antal Z."/>
            <person name="Atanasova L."/>
            <person name="Cervantes-Badillo M.G."/>
            <person name="Challacombe J."/>
            <person name="Chertkov O."/>
            <person name="McCluskey K."/>
            <person name="Coulpier F."/>
            <person name="Deshpande N."/>
            <person name="von Doehren H."/>
            <person name="Ebbole D.J."/>
            <person name="Esquivel-Naranjo E.U."/>
            <person name="Fekete E."/>
            <person name="Flipphi M."/>
            <person name="Glaser F."/>
            <person name="Gomez-Rodriguez E.Y."/>
            <person name="Gruber S."/>
            <person name="Han C."/>
            <person name="Henrissat B."/>
            <person name="Hermosa R."/>
            <person name="Hernandez-Onate M."/>
            <person name="Karaffa L."/>
            <person name="Kosti I."/>
            <person name="Le Crom S."/>
            <person name="Lindquist E."/>
            <person name="Lucas S."/>
            <person name="Luebeck M."/>
            <person name="Luebeck P.S."/>
            <person name="Margeot A."/>
            <person name="Metz B."/>
            <person name="Misra M."/>
            <person name="Nevalainen H."/>
            <person name="Omann M."/>
            <person name="Packer N."/>
            <person name="Perrone G."/>
            <person name="Uresti-Rivera E.E."/>
            <person name="Salamov A."/>
            <person name="Schmoll M."/>
            <person name="Seiboth B."/>
            <person name="Shapiro H."/>
            <person name="Sukno S."/>
            <person name="Tamayo-Ramos J.A."/>
            <person name="Tisch D."/>
            <person name="Wiest A."/>
            <person name="Wilkinson H.H."/>
            <person name="Zhang M."/>
            <person name="Coutinho P.M."/>
            <person name="Kenerley C.M."/>
            <person name="Monte E."/>
            <person name="Baker S.E."/>
            <person name="Grigoriev I.V."/>
        </authorList>
    </citation>
    <scope>NUCLEOTIDE SEQUENCE [LARGE SCALE GENOMIC DNA]</scope>
    <source>
        <strain evidence="2">ATCC 20476 / IMI 206040</strain>
    </source>
</reference>